<dbReference type="EMBL" id="CP094669">
    <property type="protein sequence ID" value="UOG74351.1"/>
    <property type="molecule type" value="Genomic_DNA"/>
</dbReference>
<protein>
    <submittedName>
        <fullName evidence="1">Class I SAM-dependent methyltransferase</fullName>
    </submittedName>
</protein>
<dbReference type="InterPro" id="IPR029063">
    <property type="entry name" value="SAM-dependent_MTases_sf"/>
</dbReference>
<dbReference type="Proteomes" id="UP000831113">
    <property type="component" value="Chromosome"/>
</dbReference>
<dbReference type="RefSeq" id="WP_243797674.1">
    <property type="nucleotide sequence ID" value="NZ_CP094669.1"/>
</dbReference>
<keyword evidence="2" id="KW-1185">Reference proteome</keyword>
<name>A0ABY4CZ74_9BACT</name>
<dbReference type="Gene3D" id="3.40.50.150">
    <property type="entry name" value="Vaccinia Virus protein VP39"/>
    <property type="match status" value="1"/>
</dbReference>
<gene>
    <name evidence="1" type="ORF">MTX78_19810</name>
</gene>
<evidence type="ECO:0000313" key="2">
    <source>
        <dbReference type="Proteomes" id="UP000831113"/>
    </source>
</evidence>
<keyword evidence="1" id="KW-0808">Transferase</keyword>
<accession>A0ABY4CZ74</accession>
<dbReference type="GO" id="GO:0032259">
    <property type="term" value="P:methylation"/>
    <property type="evidence" value="ECO:0007669"/>
    <property type="project" value="UniProtKB-KW"/>
</dbReference>
<sequence length="506" mass="56873">MTVEDFLPLFHACTSTADLNCLLEDQQQSFILALYNLDVHSSAGLQQAQRCFAAFTSCSPYEEQQAEWKFSEPVRQAQLLFATVFERAGSFGLVTPLRSALPPKSSVALRLRAQEIFHTLLDLRTQYGEVFSEVMNLLQQAQFEGEEDYTMAVVQVAHSYLYKGRKELREHGFLVEEAAFCSLFTAPAHLDAYPFLYHSSLAALLEGTTGGSLSVQPVMAPGVLFPTSFIQNIFRQHILDPVNHDSRTRGYAAPLGYPSSAVRAQILEYGRADFTAACQTVTPTASPAERVLLYCYYNLRKHFFTTRHVLAQIIDSLPTLLTNATAQPVFLDLGCGPMTSALAFADLYRERYHKALPIRYVGIDIAPAMLEKARTFENCGLFAATSQFDYFTRWADALDSLVAHVQVNNPVIINASYLFASSSLNTSELAVFIHKLRQRCPVTKMYFLFQNPNRTDRNVKYHTWRNGLSFAYSLIQSTQVVRYQTSSYAAPSEEEVTYELLAFQPA</sequence>
<reference evidence="1 2" key="1">
    <citation type="submission" date="2022-03" db="EMBL/GenBank/DDBJ databases">
        <title>Hymenobactersp. isolated from the air.</title>
        <authorList>
            <person name="Won M."/>
            <person name="Kwon S.-W."/>
        </authorList>
    </citation>
    <scope>NUCLEOTIDE SEQUENCE [LARGE SCALE GENOMIC DNA]</scope>
    <source>
        <strain evidence="1 2">KACC 21982</strain>
    </source>
</reference>
<dbReference type="GO" id="GO:0008168">
    <property type="term" value="F:methyltransferase activity"/>
    <property type="evidence" value="ECO:0007669"/>
    <property type="project" value="UniProtKB-KW"/>
</dbReference>
<proteinExistence type="predicted"/>
<organism evidence="1 2">
    <name type="scientific">Hymenobacter tibetensis</name>
    <dbReference type="NCBI Taxonomy" id="497967"/>
    <lineage>
        <taxon>Bacteria</taxon>
        <taxon>Pseudomonadati</taxon>
        <taxon>Bacteroidota</taxon>
        <taxon>Cytophagia</taxon>
        <taxon>Cytophagales</taxon>
        <taxon>Hymenobacteraceae</taxon>
        <taxon>Hymenobacter</taxon>
    </lineage>
</organism>
<keyword evidence="1" id="KW-0489">Methyltransferase</keyword>
<dbReference type="CDD" id="cd02440">
    <property type="entry name" value="AdoMet_MTases"/>
    <property type="match status" value="1"/>
</dbReference>
<evidence type="ECO:0000313" key="1">
    <source>
        <dbReference type="EMBL" id="UOG74351.1"/>
    </source>
</evidence>
<dbReference type="SUPFAM" id="SSF53335">
    <property type="entry name" value="S-adenosyl-L-methionine-dependent methyltransferases"/>
    <property type="match status" value="1"/>
</dbReference>